<dbReference type="EMBL" id="LIBB01000092">
    <property type="protein sequence ID" value="KRO72178.1"/>
    <property type="molecule type" value="Genomic_DNA"/>
</dbReference>
<dbReference type="PANTHER" id="PTHR43639">
    <property type="entry name" value="OXIDOREDUCTASE, SHORT-CHAIN DEHYDROGENASE/REDUCTASE FAMILY (AFU_ORTHOLOGUE AFUA_5G02870)"/>
    <property type="match status" value="1"/>
</dbReference>
<comment type="caution">
    <text evidence="3">The sequence shown here is derived from an EMBL/GenBank/DDBJ whole genome shotgun (WGS) entry which is preliminary data.</text>
</comment>
<keyword evidence="2" id="KW-0560">Oxidoreductase</keyword>
<dbReference type="PROSITE" id="PS00061">
    <property type="entry name" value="ADH_SHORT"/>
    <property type="match status" value="1"/>
</dbReference>
<comment type="similarity">
    <text evidence="1">Belongs to the short-chain dehydrogenases/reductases (SDR) family.</text>
</comment>
<dbReference type="InterPro" id="IPR002347">
    <property type="entry name" value="SDR_fam"/>
</dbReference>
<dbReference type="Pfam" id="PF13561">
    <property type="entry name" value="adh_short_C2"/>
    <property type="match status" value="1"/>
</dbReference>
<dbReference type="GO" id="GO:0016491">
    <property type="term" value="F:oxidoreductase activity"/>
    <property type="evidence" value="ECO:0007669"/>
    <property type="project" value="UniProtKB-KW"/>
</dbReference>
<dbReference type="Gene3D" id="3.40.50.720">
    <property type="entry name" value="NAD(P)-binding Rossmann-like Domain"/>
    <property type="match status" value="1"/>
</dbReference>
<evidence type="ECO:0000313" key="3">
    <source>
        <dbReference type="EMBL" id="KRO72178.1"/>
    </source>
</evidence>
<evidence type="ECO:0000256" key="1">
    <source>
        <dbReference type="ARBA" id="ARBA00006484"/>
    </source>
</evidence>
<dbReference type="PRINTS" id="PR00080">
    <property type="entry name" value="SDRFAMILY"/>
</dbReference>
<dbReference type="CDD" id="cd05233">
    <property type="entry name" value="SDR_c"/>
    <property type="match status" value="1"/>
</dbReference>
<name>A0A0R2SFT5_9GAMM</name>
<proteinExistence type="inferred from homology"/>
<dbReference type="FunFam" id="3.40.50.720:FF:000084">
    <property type="entry name" value="Short-chain dehydrogenase reductase"/>
    <property type="match status" value="1"/>
</dbReference>
<organism evidence="3 4">
    <name type="scientific">OM182 bacterium BACL3 MAG-120507-bin80</name>
    <dbReference type="NCBI Taxonomy" id="1655577"/>
    <lineage>
        <taxon>Bacteria</taxon>
        <taxon>Pseudomonadati</taxon>
        <taxon>Pseudomonadota</taxon>
        <taxon>Gammaproteobacteria</taxon>
        <taxon>OMG group</taxon>
        <taxon>OM182 clade</taxon>
    </lineage>
</organism>
<evidence type="ECO:0000313" key="4">
    <source>
        <dbReference type="Proteomes" id="UP000051934"/>
    </source>
</evidence>
<reference evidence="3 4" key="1">
    <citation type="submission" date="2015-10" db="EMBL/GenBank/DDBJ databases">
        <title>Metagenome-Assembled Genomes uncover a global brackish microbiome.</title>
        <authorList>
            <person name="Hugerth L.W."/>
            <person name="Larsson J."/>
            <person name="Alneberg J."/>
            <person name="Lindh M.V."/>
            <person name="Legrand C."/>
            <person name="Pinhassi J."/>
            <person name="Andersson A.F."/>
        </authorList>
    </citation>
    <scope>NUCLEOTIDE SEQUENCE [LARGE SCALE GENOMIC DNA]</scope>
    <source>
        <strain evidence="3">BACL4 MAG-120507-bin80</strain>
    </source>
</reference>
<dbReference type="PANTHER" id="PTHR43639:SF1">
    <property type="entry name" value="SHORT-CHAIN DEHYDROGENASE_REDUCTASE FAMILY PROTEIN"/>
    <property type="match status" value="1"/>
</dbReference>
<accession>A0A0R2SFT5</accession>
<dbReference type="InterPro" id="IPR036291">
    <property type="entry name" value="NAD(P)-bd_dom_sf"/>
</dbReference>
<dbReference type="PRINTS" id="PR00081">
    <property type="entry name" value="GDHRDH"/>
</dbReference>
<gene>
    <name evidence="3" type="ORF">ABR69_02145</name>
</gene>
<dbReference type="AlphaFoldDB" id="A0A0R2SFT5"/>
<sequence length="263" mass="27433">MKDLSNKVAIITGSSSGVGAATARLFASLGCHVVVNYNANSAGAEQVAKECEELGVETVCFGGSVANDTDCVAMVKAAMDKWGRVDILVNNAGTTKFVDHNNLDGLDAEDFQRIYGVNVIGCYQMTRAARAAMEANDEGGAVVNIASTAAVTGIGSSIAYAASKGAMVTMTMSLARVLGPKIRMNAVCPGFIEGDWLREGLGDTQYEAVRDANRRDAPLGVTACPDTVAEAILHFVTGPQVVTGETLIVDGGRHLMSTPLGRR</sequence>
<dbReference type="InterPro" id="IPR020904">
    <property type="entry name" value="Sc_DH/Rdtase_CS"/>
</dbReference>
<dbReference type="Proteomes" id="UP000051934">
    <property type="component" value="Unassembled WGS sequence"/>
</dbReference>
<dbReference type="SUPFAM" id="SSF51735">
    <property type="entry name" value="NAD(P)-binding Rossmann-fold domains"/>
    <property type="match status" value="1"/>
</dbReference>
<protein>
    <submittedName>
        <fullName evidence="3">Oxidoreductase</fullName>
    </submittedName>
</protein>
<evidence type="ECO:0000256" key="2">
    <source>
        <dbReference type="ARBA" id="ARBA00023002"/>
    </source>
</evidence>